<feature type="transmembrane region" description="Helical" evidence="6">
    <location>
        <begin position="129"/>
        <end position="149"/>
    </location>
</feature>
<evidence type="ECO:0000313" key="8">
    <source>
        <dbReference type="EMBL" id="WWR46349.1"/>
    </source>
</evidence>
<feature type="transmembrane region" description="Helical" evidence="6">
    <location>
        <begin position="104"/>
        <end position="123"/>
    </location>
</feature>
<feature type="transmembrane region" description="Helical" evidence="6">
    <location>
        <begin position="249"/>
        <end position="268"/>
    </location>
</feature>
<reference evidence="8 9" key="1">
    <citation type="submission" date="2023-10" db="EMBL/GenBank/DDBJ databases">
        <title>Roseovarius strain S88 nov., isolated from a marine algae.</title>
        <authorList>
            <person name="Lee M.W."/>
            <person name="Lee J.K."/>
            <person name="Kim J.M."/>
            <person name="Choi D.G."/>
            <person name="Baek J.H."/>
            <person name="Bayburt H."/>
            <person name="Jung J.J."/>
            <person name="Han D.M."/>
            <person name="Jeon C.O."/>
        </authorList>
    </citation>
    <scope>NUCLEOTIDE SEQUENCE [LARGE SCALE GENOMIC DNA]</scope>
    <source>
        <strain evidence="8 9">S88</strain>
    </source>
</reference>
<comment type="subcellular location">
    <subcellularLocation>
        <location evidence="1">Cell membrane</location>
        <topology evidence="1">Multi-pass membrane protein</topology>
    </subcellularLocation>
</comment>
<dbReference type="Proteomes" id="UP001364156">
    <property type="component" value="Chromosome"/>
</dbReference>
<gene>
    <name evidence="8" type="ORF">RZ517_16500</name>
</gene>
<feature type="transmembrane region" description="Helical" evidence="6">
    <location>
        <begin position="215"/>
        <end position="237"/>
    </location>
</feature>
<evidence type="ECO:0000313" key="9">
    <source>
        <dbReference type="Proteomes" id="UP001364156"/>
    </source>
</evidence>
<accession>A0ABZ2HJH5</accession>
<keyword evidence="4 6" id="KW-1133">Transmembrane helix</keyword>
<dbReference type="RefSeq" id="WP_338549211.1">
    <property type="nucleotide sequence ID" value="NZ_CP146069.1"/>
</dbReference>
<feature type="transmembrane region" description="Helical" evidence="6">
    <location>
        <begin position="305"/>
        <end position="321"/>
    </location>
</feature>
<feature type="transmembrane region" description="Helical" evidence="6">
    <location>
        <begin position="62"/>
        <end position="83"/>
    </location>
</feature>
<feature type="transmembrane region" description="Helical" evidence="6">
    <location>
        <begin position="156"/>
        <end position="174"/>
    </location>
</feature>
<keyword evidence="3 6" id="KW-0812">Transmembrane</keyword>
<dbReference type="EMBL" id="CP146069">
    <property type="protein sequence ID" value="WWR46349.1"/>
    <property type="molecule type" value="Genomic_DNA"/>
</dbReference>
<evidence type="ECO:0000256" key="4">
    <source>
        <dbReference type="ARBA" id="ARBA00022989"/>
    </source>
</evidence>
<evidence type="ECO:0000256" key="1">
    <source>
        <dbReference type="ARBA" id="ARBA00004651"/>
    </source>
</evidence>
<feature type="transmembrane region" description="Helical" evidence="6">
    <location>
        <begin position="280"/>
        <end position="299"/>
    </location>
</feature>
<keyword evidence="5 6" id="KW-0472">Membrane</keyword>
<protein>
    <submittedName>
        <fullName evidence="8">DMT family transporter</fullName>
    </submittedName>
</protein>
<name>A0ABZ2HJH5_9RHOB</name>
<dbReference type="SUPFAM" id="SSF103481">
    <property type="entry name" value="Multidrug resistance efflux transporter EmrE"/>
    <property type="match status" value="2"/>
</dbReference>
<keyword evidence="2" id="KW-1003">Cell membrane</keyword>
<feature type="transmembrane region" description="Helical" evidence="6">
    <location>
        <begin position="21"/>
        <end position="42"/>
    </location>
</feature>
<dbReference type="InterPro" id="IPR037185">
    <property type="entry name" value="EmrE-like"/>
</dbReference>
<evidence type="ECO:0000256" key="2">
    <source>
        <dbReference type="ARBA" id="ARBA00022475"/>
    </source>
</evidence>
<dbReference type="InterPro" id="IPR050638">
    <property type="entry name" value="AA-Vitamin_Transporters"/>
</dbReference>
<feature type="domain" description="EamA" evidence="7">
    <location>
        <begin position="185"/>
        <end position="320"/>
    </location>
</feature>
<keyword evidence="9" id="KW-1185">Reference proteome</keyword>
<evidence type="ECO:0000256" key="3">
    <source>
        <dbReference type="ARBA" id="ARBA00022692"/>
    </source>
</evidence>
<dbReference type="PANTHER" id="PTHR32322">
    <property type="entry name" value="INNER MEMBRANE TRANSPORTER"/>
    <property type="match status" value="1"/>
</dbReference>
<feature type="transmembrane region" description="Helical" evidence="6">
    <location>
        <begin position="180"/>
        <end position="203"/>
    </location>
</feature>
<dbReference type="Pfam" id="PF00892">
    <property type="entry name" value="EamA"/>
    <property type="match status" value="2"/>
</dbReference>
<organism evidence="8 9">
    <name type="scientific">Roseovarius phycicola</name>
    <dbReference type="NCBI Taxonomy" id="3080976"/>
    <lineage>
        <taxon>Bacteria</taxon>
        <taxon>Pseudomonadati</taxon>
        <taxon>Pseudomonadota</taxon>
        <taxon>Alphaproteobacteria</taxon>
        <taxon>Rhodobacterales</taxon>
        <taxon>Roseobacteraceae</taxon>
        <taxon>Roseovarius</taxon>
    </lineage>
</organism>
<proteinExistence type="predicted"/>
<dbReference type="InterPro" id="IPR000620">
    <property type="entry name" value="EamA_dom"/>
</dbReference>
<sequence>MALLATNTPVAGLPLSPRWPLARFGVLFAWIAVVIYAASNSIVTQLVDIGAANPVGNGRNAITYSNLLLLGSLLSVIPMAILFRKDLTRDNIQALKPRDWRVMTLSAFLSSALTPGLFFFALANTTVTNVILISRIEPPLFLLAAWFVFNERFPPRAMIAGLIALTGAVVMISMNEHGGMMGLGIGEWAAAAATLSYIASTLVTRKSLRDVPMGIFSVYRTIVGAAIYFVLAILIFGPGTFRDLLSPVLWSWIWIYAGVVIVFGQIAWNLALKHASSSDLALATSFSPLAAILIAMLLLGENPGAGLIPGAILIALAIFIGRMSGANDSRMIDGASASKQARVHSVPGQPCMGSDCHDAAQSPNTHLSVTIKKRRPPDLLRLARTTAPPGRQLSG</sequence>
<feature type="domain" description="EamA" evidence="7">
    <location>
        <begin position="24"/>
        <end position="172"/>
    </location>
</feature>
<evidence type="ECO:0000256" key="6">
    <source>
        <dbReference type="SAM" id="Phobius"/>
    </source>
</evidence>
<dbReference type="PANTHER" id="PTHR32322:SF18">
    <property type="entry name" value="S-ADENOSYLMETHIONINE_S-ADENOSYLHOMOCYSTEINE TRANSPORTER"/>
    <property type="match status" value="1"/>
</dbReference>
<evidence type="ECO:0000256" key="5">
    <source>
        <dbReference type="ARBA" id="ARBA00023136"/>
    </source>
</evidence>
<evidence type="ECO:0000259" key="7">
    <source>
        <dbReference type="Pfam" id="PF00892"/>
    </source>
</evidence>